<reference evidence="3" key="1">
    <citation type="journal article" date="2011" name="Proc. Natl. Acad. Sci. U.S.A.">
        <title>Obligate biotrophy features unraveled by the genomic analysis of rust fungi.</title>
        <authorList>
            <person name="Duplessis S."/>
            <person name="Cuomo C.A."/>
            <person name="Lin Y.-C."/>
            <person name="Aerts A."/>
            <person name="Tisserant E."/>
            <person name="Veneault-Fourrey C."/>
            <person name="Joly D.L."/>
            <person name="Hacquard S."/>
            <person name="Amselem J."/>
            <person name="Cantarel B.L."/>
            <person name="Chiu R."/>
            <person name="Coutinho P.M."/>
            <person name="Feau N."/>
            <person name="Field M."/>
            <person name="Frey P."/>
            <person name="Gelhaye E."/>
            <person name="Goldberg J."/>
            <person name="Grabherr M.G."/>
            <person name="Kodira C.D."/>
            <person name="Kohler A."/>
            <person name="Kuees U."/>
            <person name="Lindquist E.A."/>
            <person name="Lucas S.M."/>
            <person name="Mago R."/>
            <person name="Mauceli E."/>
            <person name="Morin E."/>
            <person name="Murat C."/>
            <person name="Pangilinan J.L."/>
            <person name="Park R."/>
            <person name="Pearson M."/>
            <person name="Quesneville H."/>
            <person name="Rouhier N."/>
            <person name="Sakthikumar S."/>
            <person name="Salamov A.A."/>
            <person name="Schmutz J."/>
            <person name="Selles B."/>
            <person name="Shapiro H."/>
            <person name="Tanguay P."/>
            <person name="Tuskan G.A."/>
            <person name="Henrissat B."/>
            <person name="Van de Peer Y."/>
            <person name="Rouze P."/>
            <person name="Ellis J.G."/>
            <person name="Dodds P.N."/>
            <person name="Schein J.E."/>
            <person name="Zhong S."/>
            <person name="Hamelin R.C."/>
            <person name="Grigoriev I.V."/>
            <person name="Szabo L.J."/>
            <person name="Martin F."/>
        </authorList>
    </citation>
    <scope>NUCLEOTIDE SEQUENCE [LARGE SCALE GENOMIC DNA]</scope>
    <source>
        <strain evidence="3">98AG31 / pathotype 3-4-7</strain>
    </source>
</reference>
<dbReference type="EMBL" id="GL883101">
    <property type="protein sequence ID" value="EGG08131.1"/>
    <property type="molecule type" value="Genomic_DNA"/>
</dbReference>
<proteinExistence type="predicted"/>
<dbReference type="AlphaFoldDB" id="F4RGY3"/>
<dbReference type="VEuPathDB" id="FungiDB:MELLADRAFT_105053"/>
<evidence type="ECO:0008006" key="4">
    <source>
        <dbReference type="Google" id="ProtNLM"/>
    </source>
</evidence>
<dbReference type="KEGG" id="mlr:MELLADRAFT_105053"/>
<name>F4RGY3_MELLP</name>
<dbReference type="RefSeq" id="XP_007408329.1">
    <property type="nucleotide sequence ID" value="XM_007408267.1"/>
</dbReference>
<dbReference type="Proteomes" id="UP000001072">
    <property type="component" value="Unassembled WGS sequence"/>
</dbReference>
<organism evidence="3">
    <name type="scientific">Melampsora larici-populina (strain 98AG31 / pathotype 3-4-7)</name>
    <name type="common">Poplar leaf rust fungus</name>
    <dbReference type="NCBI Taxonomy" id="747676"/>
    <lineage>
        <taxon>Eukaryota</taxon>
        <taxon>Fungi</taxon>
        <taxon>Dikarya</taxon>
        <taxon>Basidiomycota</taxon>
        <taxon>Pucciniomycotina</taxon>
        <taxon>Pucciniomycetes</taxon>
        <taxon>Pucciniales</taxon>
        <taxon>Melampsoraceae</taxon>
        <taxon>Melampsora</taxon>
    </lineage>
</organism>
<evidence type="ECO:0000313" key="2">
    <source>
        <dbReference type="EMBL" id="EGG08131.1"/>
    </source>
</evidence>
<keyword evidence="3" id="KW-1185">Reference proteome</keyword>
<dbReference type="HOGENOM" id="CLU_1652536_0_0_1"/>
<gene>
    <name evidence="2" type="ORF">MELLADRAFT_105053</name>
</gene>
<feature type="signal peptide" evidence="1">
    <location>
        <begin position="1"/>
        <end position="16"/>
    </location>
</feature>
<evidence type="ECO:0000313" key="3">
    <source>
        <dbReference type="Proteomes" id="UP000001072"/>
    </source>
</evidence>
<evidence type="ECO:0000256" key="1">
    <source>
        <dbReference type="SAM" id="SignalP"/>
    </source>
</evidence>
<keyword evidence="1" id="KW-0732">Signal</keyword>
<sequence>MKSFFLVILFFPSFLALPTPFIKSLRFQTDRPTSIRLARRHLLQTILPDHQEVHQTRLHKRAFSRMSQAILPGMRSGAQHLDATNMIPTSAISTYGRLMDGFTVPTNFVVKDDVFNQAVKLRQMDDTFDIYDGFLPQPGLNVGQLFLFCFVGIFCLPSKS</sequence>
<dbReference type="InParanoid" id="F4RGY3"/>
<protein>
    <recommendedName>
        <fullName evidence="4">Secreted protein</fullName>
    </recommendedName>
</protein>
<feature type="chain" id="PRO_5003317629" description="Secreted protein" evidence="1">
    <location>
        <begin position="17"/>
        <end position="160"/>
    </location>
</feature>
<dbReference type="GeneID" id="18922479"/>
<accession>F4RGY3</accession>